<proteinExistence type="predicted"/>
<evidence type="ECO:0000313" key="1">
    <source>
        <dbReference type="EMBL" id="KAJ3222371.1"/>
    </source>
</evidence>
<dbReference type="PROSITE" id="PS00092">
    <property type="entry name" value="N6_MTASE"/>
    <property type="match status" value="1"/>
</dbReference>
<dbReference type="GO" id="GO:0003676">
    <property type="term" value="F:nucleic acid binding"/>
    <property type="evidence" value="ECO:0007669"/>
    <property type="project" value="InterPro"/>
</dbReference>
<dbReference type="AlphaFoldDB" id="A0AAD5Y0T1"/>
<dbReference type="PANTHER" id="PTHR18895:SF74">
    <property type="entry name" value="MTRF1L RELEASE FACTOR GLUTAMINE METHYLTRANSFERASE"/>
    <property type="match status" value="1"/>
</dbReference>
<evidence type="ECO:0000313" key="2">
    <source>
        <dbReference type="Proteomes" id="UP001211065"/>
    </source>
</evidence>
<name>A0AAD5Y0T1_9FUNG</name>
<gene>
    <name evidence="1" type="ORF">HK099_002359</name>
</gene>
<dbReference type="GO" id="GO:0032259">
    <property type="term" value="P:methylation"/>
    <property type="evidence" value="ECO:0007669"/>
    <property type="project" value="InterPro"/>
</dbReference>
<comment type="caution">
    <text evidence="1">The sequence shown here is derived from an EMBL/GenBank/DDBJ whole genome shotgun (WGS) entry which is preliminary data.</text>
</comment>
<dbReference type="EMBL" id="JADGJW010000178">
    <property type="protein sequence ID" value="KAJ3222371.1"/>
    <property type="molecule type" value="Genomic_DNA"/>
</dbReference>
<dbReference type="InterPro" id="IPR002052">
    <property type="entry name" value="DNA_methylase_N6_adenine_CS"/>
</dbReference>
<dbReference type="InterPro" id="IPR029063">
    <property type="entry name" value="SAM-dependent_MTases_sf"/>
</dbReference>
<reference evidence="1" key="1">
    <citation type="submission" date="2020-05" db="EMBL/GenBank/DDBJ databases">
        <title>Phylogenomic resolution of chytrid fungi.</title>
        <authorList>
            <person name="Stajich J.E."/>
            <person name="Amses K."/>
            <person name="Simmons R."/>
            <person name="Seto K."/>
            <person name="Myers J."/>
            <person name="Bonds A."/>
            <person name="Quandt C.A."/>
            <person name="Barry K."/>
            <person name="Liu P."/>
            <person name="Grigoriev I."/>
            <person name="Longcore J.E."/>
            <person name="James T.Y."/>
        </authorList>
    </citation>
    <scope>NUCLEOTIDE SEQUENCE</scope>
    <source>
        <strain evidence="1">JEL0476</strain>
    </source>
</reference>
<accession>A0AAD5Y0T1</accession>
<dbReference type="Gene3D" id="3.40.50.150">
    <property type="entry name" value="Vaccinia Virus protein VP39"/>
    <property type="match status" value="1"/>
</dbReference>
<keyword evidence="2" id="KW-1185">Reference proteome</keyword>
<dbReference type="SUPFAM" id="SSF53335">
    <property type="entry name" value="S-adenosyl-L-methionine-dependent methyltransferases"/>
    <property type="match status" value="1"/>
</dbReference>
<organism evidence="1 2">
    <name type="scientific">Clydaea vesicula</name>
    <dbReference type="NCBI Taxonomy" id="447962"/>
    <lineage>
        <taxon>Eukaryota</taxon>
        <taxon>Fungi</taxon>
        <taxon>Fungi incertae sedis</taxon>
        <taxon>Chytridiomycota</taxon>
        <taxon>Chytridiomycota incertae sedis</taxon>
        <taxon>Chytridiomycetes</taxon>
        <taxon>Lobulomycetales</taxon>
        <taxon>Lobulomycetaceae</taxon>
        <taxon>Clydaea</taxon>
    </lineage>
</organism>
<dbReference type="PANTHER" id="PTHR18895">
    <property type="entry name" value="HEMK METHYLTRANSFERASE"/>
    <property type="match status" value="1"/>
</dbReference>
<dbReference type="GO" id="GO:0008168">
    <property type="term" value="F:methyltransferase activity"/>
    <property type="evidence" value="ECO:0007669"/>
    <property type="project" value="InterPro"/>
</dbReference>
<dbReference type="InterPro" id="IPR050320">
    <property type="entry name" value="N5-glutamine_MTase"/>
</dbReference>
<dbReference type="Proteomes" id="UP001211065">
    <property type="component" value="Unassembled WGS sequence"/>
</dbReference>
<protein>
    <submittedName>
        <fullName evidence="1">Uncharacterized protein</fullName>
    </submittedName>
</protein>
<sequence length="174" mass="19615">MQRSACILISILKNSNTYGYGLDISPDALKIALLNVKNHECQSKCMLIESDFQTIKLPPFTILNLIVSNPPYLTPTKSKTFDRIGEEPDIALFSSDEKGLQSYLDIKMGIEKIPDNLAATCFLVVEIGNGMKEKVIKVFKNSSRSLVIFEFFKVVKDFKALERCLVFKISKIKN</sequence>
<dbReference type="GO" id="GO:0005739">
    <property type="term" value="C:mitochondrion"/>
    <property type="evidence" value="ECO:0007669"/>
    <property type="project" value="TreeGrafter"/>
</dbReference>